<evidence type="ECO:0000313" key="3">
    <source>
        <dbReference type="Proteomes" id="UP000051574"/>
    </source>
</evidence>
<evidence type="ECO:0008006" key="4">
    <source>
        <dbReference type="Google" id="ProtNLM"/>
    </source>
</evidence>
<evidence type="ECO:0000313" key="2">
    <source>
        <dbReference type="EMBL" id="KRT85299.1"/>
    </source>
</evidence>
<evidence type="ECO:0000256" key="1">
    <source>
        <dbReference type="SAM" id="MobiDB-lite"/>
    </source>
</evidence>
<sequence>MIKTLSSSSYSGNYETLTSQPRSTKNCSVIGGMDLSYVTERIIALWFPASCSQQSYKQGQQQAAHMLTNKHGDNYMVFNLSEPKRTLRNEHKHVKEVGWSPRLAPPLEKICSVCKEIDSWLSADQHRIAVLHANA</sequence>
<dbReference type="Proteomes" id="UP000051574">
    <property type="component" value="Unassembled WGS sequence"/>
</dbReference>
<proteinExistence type="predicted"/>
<dbReference type="InterPro" id="IPR051484">
    <property type="entry name" value="Tensin_PTEN_phosphatase"/>
</dbReference>
<dbReference type="PANTHER" id="PTHR45734:SF10">
    <property type="entry name" value="BLISTERY, ISOFORM A"/>
    <property type="match status" value="1"/>
</dbReference>
<dbReference type="InterPro" id="IPR029021">
    <property type="entry name" value="Prot-tyrosine_phosphatase-like"/>
</dbReference>
<dbReference type="PANTHER" id="PTHR45734">
    <property type="entry name" value="TENSIN"/>
    <property type="match status" value="1"/>
</dbReference>
<dbReference type="AlphaFoldDB" id="A0A0T6BD81"/>
<dbReference type="EMBL" id="LJIG01001641">
    <property type="protein sequence ID" value="KRT85299.1"/>
    <property type="molecule type" value="Genomic_DNA"/>
</dbReference>
<name>A0A0T6BD81_9SCAR</name>
<comment type="caution">
    <text evidence="2">The sequence shown here is derived from an EMBL/GenBank/DDBJ whole genome shotgun (WGS) entry which is preliminary data.</text>
</comment>
<gene>
    <name evidence="2" type="ORF">AMK59_1151</name>
</gene>
<keyword evidence="3" id="KW-1185">Reference proteome</keyword>
<dbReference type="OrthoDB" id="6273691at2759"/>
<protein>
    <recommendedName>
        <fullName evidence="4">Phosphatase tensin-type domain-containing protein</fullName>
    </recommendedName>
</protein>
<dbReference type="GO" id="GO:0005925">
    <property type="term" value="C:focal adhesion"/>
    <property type="evidence" value="ECO:0007669"/>
    <property type="project" value="TreeGrafter"/>
</dbReference>
<dbReference type="SUPFAM" id="SSF52799">
    <property type="entry name" value="(Phosphotyrosine protein) phosphatases II"/>
    <property type="match status" value="1"/>
</dbReference>
<organism evidence="2 3">
    <name type="scientific">Oryctes borbonicus</name>
    <dbReference type="NCBI Taxonomy" id="1629725"/>
    <lineage>
        <taxon>Eukaryota</taxon>
        <taxon>Metazoa</taxon>
        <taxon>Ecdysozoa</taxon>
        <taxon>Arthropoda</taxon>
        <taxon>Hexapoda</taxon>
        <taxon>Insecta</taxon>
        <taxon>Pterygota</taxon>
        <taxon>Neoptera</taxon>
        <taxon>Endopterygota</taxon>
        <taxon>Coleoptera</taxon>
        <taxon>Polyphaga</taxon>
        <taxon>Scarabaeiformia</taxon>
        <taxon>Scarabaeidae</taxon>
        <taxon>Dynastinae</taxon>
        <taxon>Oryctes</taxon>
    </lineage>
</organism>
<accession>A0A0T6BD81</accession>
<dbReference type="Gene3D" id="3.90.190.10">
    <property type="entry name" value="Protein tyrosine phosphatase superfamily"/>
    <property type="match status" value="1"/>
</dbReference>
<feature type="region of interest" description="Disordered" evidence="1">
    <location>
        <begin position="1"/>
        <end position="23"/>
    </location>
</feature>
<reference evidence="2 3" key="1">
    <citation type="submission" date="2015-09" db="EMBL/GenBank/DDBJ databases">
        <title>Draft genome of the scarab beetle Oryctes borbonicus.</title>
        <authorList>
            <person name="Meyer J.M."/>
            <person name="Markov G.V."/>
            <person name="Baskaran P."/>
            <person name="Herrmann M."/>
            <person name="Sommer R.J."/>
            <person name="Roedelsperger C."/>
        </authorList>
    </citation>
    <scope>NUCLEOTIDE SEQUENCE [LARGE SCALE GENOMIC DNA]</scope>
    <source>
        <strain evidence="2">OB123</strain>
        <tissue evidence="2">Whole animal</tissue>
    </source>
</reference>